<feature type="transmembrane region" description="Helical" evidence="1">
    <location>
        <begin position="315"/>
        <end position="336"/>
    </location>
</feature>
<dbReference type="UniPathway" id="UPA00378"/>
<feature type="domain" description="Oligosaccharyl transferase STT3 N-terminal" evidence="2">
    <location>
        <begin position="41"/>
        <end position="385"/>
    </location>
</feature>
<feature type="transmembrane region" description="Helical" evidence="1">
    <location>
        <begin position="260"/>
        <end position="277"/>
    </location>
</feature>
<feature type="transmembrane region" description="Helical" evidence="1">
    <location>
        <begin position="343"/>
        <end position="360"/>
    </location>
</feature>
<feature type="transmembrane region" description="Helical" evidence="1">
    <location>
        <begin position="151"/>
        <end position="168"/>
    </location>
</feature>
<sequence length="673" mass="76380">MSNPIKRLCGLKKWFWWAVLAYIVSLLLRFYYPLLIGDLDYYFKGWLLNTNDGYFYAQGARDLLSGVKSTLHSPINEMLSQITAFLAWILPLSLEQIIFYMSGFFGCVIVFLVVYLARDFGGVISFLCGVLSGIGVSYYNRTMFGYYDTDMLVVVLGLLVGVVIFDMLEKTSKIQGICLLVCSGVALVYYPSLRYVLIGYSGVLVLLGFFGSRARVVNGILLCVLLGVSLLPQYLVLWIIVCVALVLLFNDSLFKFFGRIYYALLVAFGVVLVIKILPEIFGSVYVVGNVSNVDFHYLDVMESIAEVSSLGFLEFVYRISGNLAWFILGSLGILLLFIRDKRFLIFLPFLVIGFFGYFKGLRFTFYAVPIYALGVGYLLFVVLEIFKPKKALAYGLIGVYCVASLFPHLVHIKSYLPLPILEKQEAESLSEIPAKSGDYALAWWDYGYWIGYFAKLNVFIDGGKHSGRDNFPISFILSSTNQRQSYNMAKLLLNNLSFEEFAKARNLSFQEALEVLKTDLDFAPKNQDLYFILPYRMLSIFSAIVRFSNRDLESGEAFLDKVLMLSQKKIGDRIFFDSRVYVDKNKGKIGILGEEFAMDIAEILVLKDSARGVKFNSQSPVVLLDLGNEAYVLCDKAYLDSFYFRGMFFDNLDENLFQKVAKNEKIAIYKLKQ</sequence>
<gene>
    <name evidence="4" type="primary">pglB</name>
    <name evidence="4" type="ORF">HCAN_0930</name>
</gene>
<dbReference type="Proteomes" id="UP000007032">
    <property type="component" value="Chromosome"/>
</dbReference>
<feature type="domain" description="STT3/PglB/AglB core" evidence="3">
    <location>
        <begin position="437"/>
        <end position="553"/>
    </location>
</feature>
<organism evidence="4 5">
    <name type="scientific">Helicobacter canadensis MIT 98-5491</name>
    <dbReference type="NCBI Taxonomy" id="537970"/>
    <lineage>
        <taxon>Bacteria</taxon>
        <taxon>Pseudomonadati</taxon>
        <taxon>Campylobacterota</taxon>
        <taxon>Epsilonproteobacteria</taxon>
        <taxon>Campylobacterales</taxon>
        <taxon>Helicobacteraceae</taxon>
        <taxon>Helicobacter</taxon>
    </lineage>
</organism>
<keyword evidence="1" id="KW-0472">Membrane</keyword>
<feature type="transmembrane region" description="Helical" evidence="1">
    <location>
        <begin position="174"/>
        <end position="190"/>
    </location>
</feature>
<feature type="transmembrane region" description="Helical" evidence="1">
    <location>
        <begin position="219"/>
        <end position="248"/>
    </location>
</feature>
<keyword evidence="1" id="KW-0812">Transmembrane</keyword>
<proteinExistence type="predicted"/>
<evidence type="ECO:0000259" key="3">
    <source>
        <dbReference type="Pfam" id="PF21436"/>
    </source>
</evidence>
<feature type="transmembrane region" description="Helical" evidence="1">
    <location>
        <begin position="123"/>
        <end position="139"/>
    </location>
</feature>
<reference evidence="4 5" key="1">
    <citation type="journal article" date="2009" name="J. Bacteriol.">
        <title>Genome sequence of the emerging pathogen Helicobacter canadensis.</title>
        <authorList>
            <person name="Loman N.J."/>
            <person name="Snyder L.A."/>
            <person name="Linton J.D."/>
            <person name="Langdon R."/>
            <person name="Lawson A.J."/>
            <person name="Weinstock G.M."/>
            <person name="Wren B.W."/>
            <person name="Pallen M.J."/>
        </authorList>
    </citation>
    <scope>NUCLEOTIDE SEQUENCE [LARGE SCALE GENOMIC DNA]</scope>
    <source>
        <strain evidence="4 5">MIT 98-5491</strain>
    </source>
</reference>
<dbReference type="InterPro" id="IPR048307">
    <property type="entry name" value="STT3_N"/>
</dbReference>
<dbReference type="HOGENOM" id="CLU_024679_0_0_7"/>
<evidence type="ECO:0000259" key="2">
    <source>
        <dbReference type="Pfam" id="PF02516"/>
    </source>
</evidence>
<keyword evidence="4" id="KW-0808">Transferase</keyword>
<evidence type="ECO:0000256" key="1">
    <source>
        <dbReference type="SAM" id="Phobius"/>
    </source>
</evidence>
<dbReference type="AlphaFoldDB" id="C5ZWX6"/>
<feature type="transmembrane region" description="Helical" evidence="1">
    <location>
        <begin position="14"/>
        <end position="32"/>
    </location>
</feature>
<dbReference type="InterPro" id="IPR048999">
    <property type="entry name" value="STT3-PglB_core"/>
</dbReference>
<feature type="transmembrane region" description="Helical" evidence="1">
    <location>
        <begin position="97"/>
        <end position="117"/>
    </location>
</feature>
<evidence type="ECO:0000313" key="5">
    <source>
        <dbReference type="Proteomes" id="UP000007032"/>
    </source>
</evidence>
<dbReference type="Pfam" id="PF02516">
    <property type="entry name" value="STT3"/>
    <property type="match status" value="1"/>
</dbReference>
<name>C5ZWX6_9HELI</name>
<dbReference type="EMBL" id="CM000776">
    <property type="protein sequence ID" value="EES89644.1"/>
    <property type="molecule type" value="Genomic_DNA"/>
</dbReference>
<dbReference type="GO" id="GO:0016020">
    <property type="term" value="C:membrane"/>
    <property type="evidence" value="ECO:0007669"/>
    <property type="project" value="InterPro"/>
</dbReference>
<dbReference type="STRING" id="537970.HCAN_0930"/>
<dbReference type="Pfam" id="PF21436">
    <property type="entry name" value="STT3-PglB_core"/>
    <property type="match status" value="1"/>
</dbReference>
<feature type="transmembrane region" description="Helical" evidence="1">
    <location>
        <begin position="366"/>
        <end position="386"/>
    </location>
</feature>
<keyword evidence="5" id="KW-1185">Reference proteome</keyword>
<feature type="transmembrane region" description="Helical" evidence="1">
    <location>
        <begin position="391"/>
        <end position="410"/>
    </location>
</feature>
<evidence type="ECO:0000313" key="4">
    <source>
        <dbReference type="EMBL" id="EES89644.1"/>
    </source>
</evidence>
<keyword evidence="1" id="KW-1133">Transmembrane helix</keyword>
<dbReference type="Gene3D" id="3.40.1380.40">
    <property type="match status" value="1"/>
</dbReference>
<dbReference type="GO" id="GO:0016740">
    <property type="term" value="F:transferase activity"/>
    <property type="evidence" value="ECO:0007669"/>
    <property type="project" value="UniProtKB-KW"/>
</dbReference>
<dbReference type="OrthoDB" id="9796223at2"/>
<dbReference type="eggNOG" id="COG1287">
    <property type="taxonomic scope" value="Bacteria"/>
</dbReference>
<protein>
    <submittedName>
        <fullName evidence="4">Oligosaccharyl transferase pglB</fullName>
    </submittedName>
</protein>
<accession>C5ZWX6</accession>